<dbReference type="AlphaFoldDB" id="A0A2M6ZGU5"/>
<reference evidence="2" key="1">
    <citation type="submission" date="2017-09" db="EMBL/GenBank/DDBJ databases">
        <title>Depth-based differentiation of microbial function through sediment-hosted aquifers and enrichment of novel symbionts in the deep terrestrial subsurface.</title>
        <authorList>
            <person name="Probst A.J."/>
            <person name="Ladd B."/>
            <person name="Jarett J.K."/>
            <person name="Geller-Mcgrath D.E."/>
            <person name="Sieber C.M.K."/>
            <person name="Emerson J.B."/>
            <person name="Anantharaman K."/>
            <person name="Thomas B.C."/>
            <person name="Malmstrom R."/>
            <person name="Stieglmeier M."/>
            <person name="Klingl A."/>
            <person name="Woyke T."/>
            <person name="Ryan C.M."/>
            <person name="Banfield J.F."/>
        </authorList>
    </citation>
    <scope>NUCLEOTIDE SEQUENCE [LARGE SCALE GENOMIC DNA]</scope>
</reference>
<sequence>MVLKGVKRFLMIIDVHTHIGLVVKDRKEFMDVTSLIIKMDAWGIDKACVLGLSETPEAVYRESDTEDVISACLKFPDRLIPFCLIDPRFGSNNQKMDFTYLFEEYASRGCKGIGELLPKMEFDDPRCLNLYRQAGKFKMPVLFDMNSSKYGYGLIDDPGLPKLEKALQKCPQTVFIGHGPTFWAEISADVPESERCGYPKGPIKKGGTVPKLMKKYENIWADISAGSGYNALSRDPEFGLKFLKQFQGKLLFGTDSCLRSDIEKGVPIIRFFKKILEDKLLPEETWQKIASKNAKRILKLVR</sequence>
<evidence type="ECO:0000313" key="2">
    <source>
        <dbReference type="Proteomes" id="UP000229227"/>
    </source>
</evidence>
<dbReference type="EMBL" id="PEWN01000057">
    <property type="protein sequence ID" value="PIU51589.1"/>
    <property type="molecule type" value="Genomic_DNA"/>
</dbReference>
<dbReference type="SUPFAM" id="SSF51556">
    <property type="entry name" value="Metallo-dependent hydrolases"/>
    <property type="match status" value="1"/>
</dbReference>
<organism evidence="1 2">
    <name type="scientific">Candidatus Desantisbacteria bacterium CG07_land_8_20_14_0_80_39_15</name>
    <dbReference type="NCBI Taxonomy" id="1974549"/>
    <lineage>
        <taxon>Bacteria</taxon>
        <taxon>Candidatus Desantisiibacteriota</taxon>
    </lineage>
</organism>
<accession>A0A2M6ZGU5</accession>
<proteinExistence type="predicted"/>
<protein>
    <submittedName>
        <fullName evidence="1">Amidohydrolase</fullName>
    </submittedName>
</protein>
<dbReference type="GO" id="GO:0016787">
    <property type="term" value="F:hydrolase activity"/>
    <property type="evidence" value="ECO:0007669"/>
    <property type="project" value="UniProtKB-KW"/>
</dbReference>
<comment type="caution">
    <text evidence="1">The sequence shown here is derived from an EMBL/GenBank/DDBJ whole genome shotgun (WGS) entry which is preliminary data.</text>
</comment>
<dbReference type="Proteomes" id="UP000229227">
    <property type="component" value="Unassembled WGS sequence"/>
</dbReference>
<keyword evidence="1" id="KW-0378">Hydrolase</keyword>
<evidence type="ECO:0000313" key="1">
    <source>
        <dbReference type="EMBL" id="PIU51589.1"/>
    </source>
</evidence>
<gene>
    <name evidence="1" type="ORF">COS91_03665</name>
</gene>
<name>A0A2M6ZGU5_9BACT</name>
<dbReference type="InterPro" id="IPR032466">
    <property type="entry name" value="Metal_Hydrolase"/>
</dbReference>
<dbReference type="Gene3D" id="3.20.20.140">
    <property type="entry name" value="Metal-dependent hydrolases"/>
    <property type="match status" value="1"/>
</dbReference>